<feature type="domain" description="U3 small nucleolar RNA-associated protein 15 C-terminal" evidence="9">
    <location>
        <begin position="338"/>
        <end position="429"/>
    </location>
</feature>
<dbReference type="GO" id="GO:0045943">
    <property type="term" value="P:positive regulation of transcription by RNA polymerase I"/>
    <property type="evidence" value="ECO:0007669"/>
    <property type="project" value="TreeGrafter"/>
</dbReference>
<dbReference type="Pfam" id="PF00400">
    <property type="entry name" value="WD40"/>
    <property type="match status" value="2"/>
</dbReference>
<dbReference type="InterPro" id="IPR015943">
    <property type="entry name" value="WD40/YVTN_repeat-like_dom_sf"/>
</dbReference>
<evidence type="ECO:0000256" key="6">
    <source>
        <dbReference type="ARBA" id="ARBA00023242"/>
    </source>
</evidence>
<dbReference type="Pfam" id="PF09384">
    <property type="entry name" value="UTP15_C"/>
    <property type="match status" value="1"/>
</dbReference>
<evidence type="ECO:0000256" key="4">
    <source>
        <dbReference type="ARBA" id="ARBA00022574"/>
    </source>
</evidence>
<dbReference type="SUPFAM" id="SSF49777">
    <property type="entry name" value="PEBP-like"/>
    <property type="match status" value="2"/>
</dbReference>
<keyword evidence="5" id="KW-0677">Repeat</keyword>
<dbReference type="Gene3D" id="2.130.10.10">
    <property type="entry name" value="YVTN repeat-like/Quinoprotein amine dehydrogenase"/>
    <property type="match status" value="1"/>
</dbReference>
<evidence type="ECO:0000256" key="1">
    <source>
        <dbReference type="ARBA" id="ARBA00004604"/>
    </source>
</evidence>
<evidence type="ECO:0000256" key="7">
    <source>
        <dbReference type="ARBA" id="ARBA00045437"/>
    </source>
</evidence>
<accession>A0A3Q0IK95</accession>
<keyword evidence="3" id="KW-0698">rRNA processing</keyword>
<proteinExistence type="predicted"/>
<evidence type="ECO:0000313" key="11">
    <source>
        <dbReference type="RefSeq" id="XP_026676654.1"/>
    </source>
</evidence>
<comment type="function">
    <text evidence="7">Ribosome biogenesis factor. Involved in nucleolar processing of pre-18S ribosomal RNA. Required for optimal pre-ribosomal RNA transcription by RNA polymerase I. Part of the small subunit (SSU) processome, first precursor of the small eukaryotic ribosomal subunit. During the assembly of the SSU processome in the nucleolus, many ribosome biogenesis factors, an RNA chaperone and ribosomal proteins associate with the nascent pre-rRNA and work in concert to generate RNA folding, modifications, rearrangements and cleavage as well as targeted degradation of pre-ribosomal RNA by the RNA exosome.</text>
</comment>
<dbReference type="Gene3D" id="3.90.280.10">
    <property type="entry name" value="PEBP-like"/>
    <property type="match status" value="2"/>
</dbReference>
<dbReference type="GO" id="GO:0005730">
    <property type="term" value="C:nucleolus"/>
    <property type="evidence" value="ECO:0007669"/>
    <property type="project" value="UniProtKB-SubCell"/>
</dbReference>
<dbReference type="PANTHER" id="PTHR19924">
    <property type="entry name" value="UTP15 U3 SMALL NUCLEOLAR RNA-ASSOCIATED PROTEIN 15 FAMILY MEMBER"/>
    <property type="match status" value="1"/>
</dbReference>
<evidence type="ECO:0000256" key="8">
    <source>
        <dbReference type="PROSITE-ProRule" id="PRU00221"/>
    </source>
</evidence>
<protein>
    <recommendedName>
        <fullName evidence="2">U3 small nucleolar RNA-associated protein 15 homolog</fullName>
    </recommendedName>
</protein>
<dbReference type="PaxDb" id="121845-A0A3Q0IK95"/>
<reference evidence="11" key="1">
    <citation type="submission" date="2025-08" db="UniProtKB">
        <authorList>
            <consortium name="RefSeq"/>
        </authorList>
    </citation>
    <scope>IDENTIFICATION</scope>
</reference>
<dbReference type="InterPro" id="IPR018983">
    <property type="entry name" value="U3_snoRNA-assocProt_15_C"/>
</dbReference>
<dbReference type="RefSeq" id="XP_026676654.1">
    <property type="nucleotide sequence ID" value="XM_026820853.1"/>
</dbReference>
<evidence type="ECO:0000313" key="10">
    <source>
        <dbReference type="Proteomes" id="UP000079169"/>
    </source>
</evidence>
<dbReference type="GO" id="GO:0006364">
    <property type="term" value="P:rRNA processing"/>
    <property type="evidence" value="ECO:0007669"/>
    <property type="project" value="UniProtKB-KW"/>
</dbReference>
<dbReference type="Proteomes" id="UP000079169">
    <property type="component" value="Unplaced"/>
</dbReference>
<keyword evidence="6" id="KW-0539">Nucleus</keyword>
<comment type="subcellular location">
    <subcellularLocation>
        <location evidence="1">Nucleus</location>
        <location evidence="1">Nucleolus</location>
    </subcellularLocation>
</comment>
<evidence type="ECO:0000256" key="3">
    <source>
        <dbReference type="ARBA" id="ARBA00022552"/>
    </source>
</evidence>
<dbReference type="SUPFAM" id="SSF50978">
    <property type="entry name" value="WD40 repeat-like"/>
    <property type="match status" value="1"/>
</dbReference>
<dbReference type="PROSITE" id="PS50082">
    <property type="entry name" value="WD_REPEATS_2"/>
    <property type="match status" value="1"/>
</dbReference>
<evidence type="ECO:0000256" key="2">
    <source>
        <dbReference type="ARBA" id="ARBA00018260"/>
    </source>
</evidence>
<dbReference type="SMART" id="SM00320">
    <property type="entry name" value="WD40"/>
    <property type="match status" value="4"/>
</dbReference>
<evidence type="ECO:0000259" key="9">
    <source>
        <dbReference type="Pfam" id="PF09384"/>
    </source>
</evidence>
<dbReference type="PANTHER" id="PTHR19924:SF26">
    <property type="entry name" value="U3 SMALL NUCLEOLAR RNA-ASSOCIATED PROTEIN 15 HOMOLOG"/>
    <property type="match status" value="1"/>
</dbReference>
<dbReference type="STRING" id="121845.A0A3Q0IK95"/>
<dbReference type="KEGG" id="dci:103505537"/>
<dbReference type="InterPro" id="IPR001680">
    <property type="entry name" value="WD40_rpt"/>
</dbReference>
<gene>
    <name evidence="11" type="primary">LOC103505537</name>
</gene>
<keyword evidence="10" id="KW-1185">Reference proteome</keyword>
<dbReference type="InterPro" id="IPR036322">
    <property type="entry name" value="WD40_repeat_dom_sf"/>
</dbReference>
<name>A0A3Q0IK95_DIACI</name>
<sequence length="462" mass="50830">MSHDLPILIVALWDIPSEAQVSTFTNHTDYVRAGTVSPVSSDIVISGSYDKTVNVYDTRSPDPVMSVNHGSPVESVLCLPSGGIFVTGGGLDVCIWDMLGGGKLLHKFTCHHKTVTSLCLASGGKRLISASLDHHAKIYEMVNFSPVHTLDYPSPVLSIDVSMNDEYVVAGMINGLVSIRKREDSNQDKGELTHNVHNNDEYVVAGMINGLVSIRKREDSNQDKGELTHNVHNIGKVPVKLPDISAEGRLGFSTQNFADKYKLGSPLAGNFYLAQYDDYVPILHRQFMPGRSAEGRLGFSTQNFADKYKLGSPVAGNFYLAQYDDYVPILHRQFMPGRRKGLHRAVIGLDEKFTKKLVAFIAKHIDVPQYFDVLSQTTYIIIDVLEEMIDSGLSPSGSLVSILQRLARRIKSEQESVRDLLELQGALQMVFSAPHDGTPTSPVHTQYEPSAGASRQLCVNVS</sequence>
<dbReference type="GeneID" id="103505537"/>
<evidence type="ECO:0000256" key="5">
    <source>
        <dbReference type="ARBA" id="ARBA00022737"/>
    </source>
</evidence>
<organism evidence="10 11">
    <name type="scientific">Diaphorina citri</name>
    <name type="common">Asian citrus psyllid</name>
    <dbReference type="NCBI Taxonomy" id="121845"/>
    <lineage>
        <taxon>Eukaryota</taxon>
        <taxon>Metazoa</taxon>
        <taxon>Ecdysozoa</taxon>
        <taxon>Arthropoda</taxon>
        <taxon>Hexapoda</taxon>
        <taxon>Insecta</taxon>
        <taxon>Pterygota</taxon>
        <taxon>Neoptera</taxon>
        <taxon>Paraneoptera</taxon>
        <taxon>Hemiptera</taxon>
        <taxon>Sternorrhyncha</taxon>
        <taxon>Psylloidea</taxon>
        <taxon>Psyllidae</taxon>
        <taxon>Diaphorininae</taxon>
        <taxon>Diaphorina</taxon>
    </lineage>
</organism>
<dbReference type="AlphaFoldDB" id="A0A3Q0IK95"/>
<feature type="repeat" description="WD" evidence="8">
    <location>
        <begin position="24"/>
        <end position="66"/>
    </location>
</feature>
<keyword evidence="4 8" id="KW-0853">WD repeat</keyword>
<dbReference type="InterPro" id="IPR036610">
    <property type="entry name" value="PEBP-like_sf"/>
</dbReference>